<evidence type="ECO:0000256" key="3">
    <source>
        <dbReference type="ARBA" id="ARBA00010617"/>
    </source>
</evidence>
<dbReference type="PANTHER" id="PTHR24305:SF166">
    <property type="entry name" value="CYTOCHROME P450 12A4, MITOCHONDRIAL-RELATED"/>
    <property type="match status" value="1"/>
</dbReference>
<dbReference type="InterPro" id="IPR036396">
    <property type="entry name" value="Cyt_P450_sf"/>
</dbReference>
<protein>
    <submittedName>
        <fullName evidence="12">Cytochrome P450</fullName>
    </submittedName>
</protein>
<dbReference type="GO" id="GO:0020037">
    <property type="term" value="F:heme binding"/>
    <property type="evidence" value="ECO:0007669"/>
    <property type="project" value="InterPro"/>
</dbReference>
<dbReference type="PRINTS" id="PR00385">
    <property type="entry name" value="P450"/>
</dbReference>
<dbReference type="InterPro" id="IPR017972">
    <property type="entry name" value="Cyt_P450_CS"/>
</dbReference>
<keyword evidence="8 10" id="KW-0503">Monooxygenase</keyword>
<comment type="caution">
    <text evidence="12">The sequence shown here is derived from an EMBL/GenBank/DDBJ whole genome shotgun (WGS) entry which is preliminary data.</text>
</comment>
<keyword evidence="11" id="KW-0812">Transmembrane</keyword>
<gene>
    <name evidence="12" type="ORF">PNOK_0718400</name>
</gene>
<evidence type="ECO:0000256" key="11">
    <source>
        <dbReference type="SAM" id="Phobius"/>
    </source>
</evidence>
<dbReference type="InterPro" id="IPR001128">
    <property type="entry name" value="Cyt_P450"/>
</dbReference>
<dbReference type="Pfam" id="PF00067">
    <property type="entry name" value="p450"/>
    <property type="match status" value="1"/>
</dbReference>
<sequence>MRRYGPKKELQKSLYCLVYWLVHGLRIIGDKRGLEFFDFIEAVAGVEVSCVHGGLNCGFSFSVNDLLWKHSQMEERSKKKLLIEVIFGGNIINPGRLMGESVGNKKKCFFPYFCSQILLTPTITGSEVACLLPNVSRDLESLYLRVIFKLVWLEVNVYGAAAASLGALTLWVLYKRLFAKSTLSVLPGPPSPSLFYGHIKEVFNPNGWEFHNDLLKNYGAAVKLDGILKKNMLYVFDPLALHHILVKDQNVYDEPGWTYAFNHVTFGDGLLSIRGDDHRKQRKILNPVFSIKHMRDVLPVLYPIAHQLRDGIKNDIHNGLECIDVLEWTTRAALEYIGQGGLGYSFSSFDVNKKGDAYGDAIKILLPLMLKLFPLKDLLPYIVKIGSPEMRRKVLEMFPRGLVSEIRDASDILTEASTQVLRQKRSALEKGDEAMENMAGKGKDILSVLLKATAKDDISEENLLGHMNTLIFAATDTTTSALSRIFHLLSEHQDVQSRLREEVTAARQAYGDLDYDTLQALPFLDAVCRETLRLFSPVSYISRVALEDSVLPLVWPVKSADGKGEVKEVLVPKGTDVVVSILSANRSKKIWGEDAEVWKPSRWLEPLPESISKAHLPGVYSQMMTFNGGNRACIGFKFSEMEMKMVLSVLLESFIFEPGLPITWDMGFVTVPRVVGETGNLPRLPMKVRAVN</sequence>
<evidence type="ECO:0000256" key="6">
    <source>
        <dbReference type="ARBA" id="ARBA00023002"/>
    </source>
</evidence>
<dbReference type="GO" id="GO:0004497">
    <property type="term" value="F:monooxygenase activity"/>
    <property type="evidence" value="ECO:0007669"/>
    <property type="project" value="UniProtKB-KW"/>
</dbReference>
<dbReference type="PANTHER" id="PTHR24305">
    <property type="entry name" value="CYTOCHROME P450"/>
    <property type="match status" value="1"/>
</dbReference>
<feature type="binding site" description="axial binding residue" evidence="9">
    <location>
        <position position="633"/>
    </location>
    <ligand>
        <name>heme</name>
        <dbReference type="ChEBI" id="CHEBI:30413"/>
    </ligand>
    <ligandPart>
        <name>Fe</name>
        <dbReference type="ChEBI" id="CHEBI:18248"/>
    </ligandPart>
</feature>
<organism evidence="12 13">
    <name type="scientific">Pyrrhoderma noxium</name>
    <dbReference type="NCBI Taxonomy" id="2282107"/>
    <lineage>
        <taxon>Eukaryota</taxon>
        <taxon>Fungi</taxon>
        <taxon>Dikarya</taxon>
        <taxon>Basidiomycota</taxon>
        <taxon>Agaricomycotina</taxon>
        <taxon>Agaricomycetes</taxon>
        <taxon>Hymenochaetales</taxon>
        <taxon>Hymenochaetaceae</taxon>
        <taxon>Pyrrhoderma</taxon>
    </lineage>
</organism>
<evidence type="ECO:0000256" key="7">
    <source>
        <dbReference type="ARBA" id="ARBA00023004"/>
    </source>
</evidence>
<dbReference type="PRINTS" id="PR00465">
    <property type="entry name" value="EP450IV"/>
</dbReference>
<dbReference type="InterPro" id="IPR002403">
    <property type="entry name" value="Cyt_P450_E_grp-IV"/>
</dbReference>
<dbReference type="Proteomes" id="UP000217199">
    <property type="component" value="Unassembled WGS sequence"/>
</dbReference>
<dbReference type="EMBL" id="NBII01000007">
    <property type="protein sequence ID" value="PAV17120.1"/>
    <property type="molecule type" value="Genomic_DNA"/>
</dbReference>
<evidence type="ECO:0000313" key="12">
    <source>
        <dbReference type="EMBL" id="PAV17120.1"/>
    </source>
</evidence>
<dbReference type="InterPro" id="IPR050121">
    <property type="entry name" value="Cytochrome_P450_monoxygenase"/>
</dbReference>
<evidence type="ECO:0000313" key="13">
    <source>
        <dbReference type="Proteomes" id="UP000217199"/>
    </source>
</evidence>
<keyword evidence="11" id="KW-0472">Membrane</keyword>
<keyword evidence="6 10" id="KW-0560">Oxidoreductase</keyword>
<comment type="similarity">
    <text evidence="3 10">Belongs to the cytochrome P450 family.</text>
</comment>
<evidence type="ECO:0000256" key="5">
    <source>
        <dbReference type="ARBA" id="ARBA00022723"/>
    </source>
</evidence>
<keyword evidence="5 9" id="KW-0479">Metal-binding</keyword>
<keyword evidence="4 9" id="KW-0349">Heme</keyword>
<evidence type="ECO:0000256" key="8">
    <source>
        <dbReference type="ARBA" id="ARBA00023033"/>
    </source>
</evidence>
<dbReference type="PROSITE" id="PS00086">
    <property type="entry name" value="CYTOCHROME_P450"/>
    <property type="match status" value="1"/>
</dbReference>
<accession>A0A286UC20</accession>
<dbReference type="AlphaFoldDB" id="A0A286UC20"/>
<keyword evidence="7 9" id="KW-0408">Iron</keyword>
<proteinExistence type="inferred from homology"/>
<feature type="transmembrane region" description="Helical" evidence="11">
    <location>
        <begin position="155"/>
        <end position="174"/>
    </location>
</feature>
<dbReference type="CDD" id="cd11069">
    <property type="entry name" value="CYP_FUM15-like"/>
    <property type="match status" value="1"/>
</dbReference>
<reference evidence="12 13" key="1">
    <citation type="journal article" date="2017" name="Mol. Ecol.">
        <title>Comparative and population genomic landscape of Phellinus noxius: A hypervariable fungus causing root rot in trees.</title>
        <authorList>
            <person name="Chung C.L."/>
            <person name="Lee T.J."/>
            <person name="Akiba M."/>
            <person name="Lee H.H."/>
            <person name="Kuo T.H."/>
            <person name="Liu D."/>
            <person name="Ke H.M."/>
            <person name="Yokoi T."/>
            <person name="Roa M.B."/>
            <person name="Lu M.J."/>
            <person name="Chang Y.Y."/>
            <person name="Ann P.J."/>
            <person name="Tsai J.N."/>
            <person name="Chen C.Y."/>
            <person name="Tzean S.S."/>
            <person name="Ota Y."/>
            <person name="Hattori T."/>
            <person name="Sahashi N."/>
            <person name="Liou R.F."/>
            <person name="Kikuchi T."/>
            <person name="Tsai I.J."/>
        </authorList>
    </citation>
    <scope>NUCLEOTIDE SEQUENCE [LARGE SCALE GENOMIC DNA]</scope>
    <source>
        <strain evidence="12 13">FFPRI411160</strain>
    </source>
</reference>
<dbReference type="GO" id="GO:0016705">
    <property type="term" value="F:oxidoreductase activity, acting on paired donors, with incorporation or reduction of molecular oxygen"/>
    <property type="evidence" value="ECO:0007669"/>
    <property type="project" value="InterPro"/>
</dbReference>
<dbReference type="OrthoDB" id="1470350at2759"/>
<evidence type="ECO:0000256" key="2">
    <source>
        <dbReference type="ARBA" id="ARBA00005179"/>
    </source>
</evidence>
<keyword evidence="13" id="KW-1185">Reference proteome</keyword>
<comment type="pathway">
    <text evidence="2">Secondary metabolite biosynthesis.</text>
</comment>
<comment type="cofactor">
    <cofactor evidence="1 9">
        <name>heme</name>
        <dbReference type="ChEBI" id="CHEBI:30413"/>
    </cofactor>
</comment>
<evidence type="ECO:0000256" key="9">
    <source>
        <dbReference type="PIRSR" id="PIRSR602403-1"/>
    </source>
</evidence>
<dbReference type="SUPFAM" id="SSF48264">
    <property type="entry name" value="Cytochrome P450"/>
    <property type="match status" value="1"/>
</dbReference>
<dbReference type="STRING" id="2282107.A0A286UC20"/>
<dbReference type="GO" id="GO:0005506">
    <property type="term" value="F:iron ion binding"/>
    <property type="evidence" value="ECO:0007669"/>
    <property type="project" value="InterPro"/>
</dbReference>
<dbReference type="InParanoid" id="A0A286UC20"/>
<evidence type="ECO:0000256" key="10">
    <source>
        <dbReference type="RuleBase" id="RU000461"/>
    </source>
</evidence>
<dbReference type="Gene3D" id="1.10.630.10">
    <property type="entry name" value="Cytochrome P450"/>
    <property type="match status" value="1"/>
</dbReference>
<evidence type="ECO:0000256" key="4">
    <source>
        <dbReference type="ARBA" id="ARBA00022617"/>
    </source>
</evidence>
<keyword evidence="11" id="KW-1133">Transmembrane helix</keyword>
<name>A0A286UC20_9AGAM</name>
<evidence type="ECO:0000256" key="1">
    <source>
        <dbReference type="ARBA" id="ARBA00001971"/>
    </source>
</evidence>